<dbReference type="OrthoDB" id="372104at2157"/>
<evidence type="ECO:0000256" key="7">
    <source>
        <dbReference type="ARBA" id="ARBA00023204"/>
    </source>
</evidence>
<dbReference type="Gene3D" id="3.40.50.300">
    <property type="entry name" value="P-loop containing nucleotide triphosphate hydrolases"/>
    <property type="match status" value="2"/>
</dbReference>
<dbReference type="NCBIfam" id="NF010338">
    <property type="entry name" value="PRK13767.1"/>
    <property type="match status" value="1"/>
</dbReference>
<dbReference type="PROSITE" id="PS51192">
    <property type="entry name" value="HELICASE_ATP_BIND_1"/>
    <property type="match status" value="1"/>
</dbReference>
<dbReference type="AlphaFoldDB" id="M0L9K7"/>
<evidence type="ECO:0000256" key="9">
    <source>
        <dbReference type="ARBA" id="ARBA00093467"/>
    </source>
</evidence>
<evidence type="ECO:0000259" key="11">
    <source>
        <dbReference type="PROSITE" id="PS51194"/>
    </source>
</evidence>
<dbReference type="GO" id="GO:0003677">
    <property type="term" value="F:DNA binding"/>
    <property type="evidence" value="ECO:0007669"/>
    <property type="project" value="UniProtKB-KW"/>
</dbReference>
<evidence type="ECO:0000259" key="10">
    <source>
        <dbReference type="PROSITE" id="PS51192"/>
    </source>
</evidence>
<gene>
    <name evidence="12" type="ORF">C444_10249</name>
</gene>
<keyword evidence="4 12" id="KW-0347">Helicase</keyword>
<comment type="similarity">
    <text evidence="9">Belongs to the Lhr helicase family. Lhr-Core subfamily.</text>
</comment>
<name>M0L9K7_HALJT</name>
<dbReference type="Pfam" id="PF00271">
    <property type="entry name" value="Helicase_C"/>
    <property type="match status" value="1"/>
</dbReference>
<evidence type="ECO:0000256" key="2">
    <source>
        <dbReference type="ARBA" id="ARBA00022763"/>
    </source>
</evidence>
<dbReference type="CDD" id="cd17922">
    <property type="entry name" value="DEXHc_LHR-like"/>
    <property type="match status" value="1"/>
</dbReference>
<dbReference type="PANTHER" id="PTHR47962">
    <property type="entry name" value="ATP-DEPENDENT HELICASE LHR-RELATED-RELATED"/>
    <property type="match status" value="1"/>
</dbReference>
<dbReference type="PATRIC" id="fig|1227453.3.peg.2010"/>
<accession>M0L9K7</accession>
<dbReference type="Pfam" id="PF08494">
    <property type="entry name" value="DEAD_assoc"/>
    <property type="match status" value="1"/>
</dbReference>
<dbReference type="InterPro" id="IPR017170">
    <property type="entry name" value="Lhr-like"/>
</dbReference>
<dbReference type="STRING" id="1227453.C444_10249"/>
<evidence type="ECO:0000256" key="1">
    <source>
        <dbReference type="ARBA" id="ARBA00022741"/>
    </source>
</evidence>
<dbReference type="GO" id="GO:0016887">
    <property type="term" value="F:ATP hydrolysis activity"/>
    <property type="evidence" value="ECO:0007669"/>
    <property type="project" value="TreeGrafter"/>
</dbReference>
<evidence type="ECO:0000313" key="12">
    <source>
        <dbReference type="EMBL" id="EMA30256.1"/>
    </source>
</evidence>
<dbReference type="InterPro" id="IPR011545">
    <property type="entry name" value="DEAD/DEAH_box_helicase_dom"/>
</dbReference>
<dbReference type="RefSeq" id="WP_004592655.1">
    <property type="nucleotide sequence ID" value="NZ_AOLY01000035.1"/>
</dbReference>
<keyword evidence="6" id="KW-0238">DNA-binding</keyword>
<dbReference type="GO" id="GO:0004386">
    <property type="term" value="F:helicase activity"/>
    <property type="evidence" value="ECO:0007669"/>
    <property type="project" value="UniProtKB-KW"/>
</dbReference>
<keyword evidence="1" id="KW-0547">Nucleotide-binding</keyword>
<dbReference type="Pfam" id="PF00270">
    <property type="entry name" value="DEAD"/>
    <property type="match status" value="1"/>
</dbReference>
<organism evidence="12 13">
    <name type="scientific">Haloarcula japonica (strain ATCC 49778 / DSM 6131 / JCM 7785 / NBRC 101032 / NCIMB 13157 / TR-1)</name>
    <dbReference type="NCBI Taxonomy" id="1227453"/>
    <lineage>
        <taxon>Archaea</taxon>
        <taxon>Methanobacteriati</taxon>
        <taxon>Methanobacteriota</taxon>
        <taxon>Stenosarchaea group</taxon>
        <taxon>Halobacteria</taxon>
        <taxon>Halobacteriales</taxon>
        <taxon>Haloarculaceae</taxon>
        <taxon>Haloarcula</taxon>
    </lineage>
</organism>
<dbReference type="GO" id="GO:0006281">
    <property type="term" value="P:DNA repair"/>
    <property type="evidence" value="ECO:0007669"/>
    <property type="project" value="UniProtKB-KW"/>
</dbReference>
<proteinExistence type="inferred from homology"/>
<evidence type="ECO:0000313" key="13">
    <source>
        <dbReference type="Proteomes" id="UP000011524"/>
    </source>
</evidence>
<dbReference type="InterPro" id="IPR001650">
    <property type="entry name" value="Helicase_C-like"/>
</dbReference>
<dbReference type="InterPro" id="IPR014001">
    <property type="entry name" value="Helicase_ATP-bd"/>
</dbReference>
<dbReference type="PANTHER" id="PTHR47962:SF6">
    <property type="entry name" value="LARGE HELICASE-RELATED PROTEIN"/>
    <property type="match status" value="1"/>
</dbReference>
<keyword evidence="3" id="KW-0378">Hydrolase</keyword>
<dbReference type="eggNOG" id="arCOG00557">
    <property type="taxonomic scope" value="Archaea"/>
</dbReference>
<evidence type="ECO:0000256" key="6">
    <source>
        <dbReference type="ARBA" id="ARBA00023125"/>
    </source>
</evidence>
<protein>
    <submittedName>
        <fullName evidence="12">ATP-dependent helicase</fullName>
    </submittedName>
</protein>
<dbReference type="Pfam" id="PF19306">
    <property type="entry name" value="WHD_Lhr"/>
    <property type="match status" value="1"/>
</dbReference>
<dbReference type="InterPro" id="IPR052511">
    <property type="entry name" value="ATP-dep_Helicase"/>
</dbReference>
<dbReference type="Proteomes" id="UP000011524">
    <property type="component" value="Unassembled WGS sequence"/>
</dbReference>
<sequence>MGGRERLAATDPDFDPEAVDIDDAQVLDRLAPVVQEWWVEQFGEFVPGNGGFFTPPQKEAIPLIHERENALICAPTGSGKTLASFTGIINELFGKAREDELENSVYCLYVSPLKSLANDIHRNLEQPLNGITSKLDERGEDVEIRHAIRHGDTSDSERQAMLETTPHILNTTPETLAILLNSPKFKKKLETIEYVIVDEIHSLAENKRGTHLSVSLERLEEMVEEPPTRIGCSATVEPLDTVAEFLVGREEPGGDPRDYEIVDTRFARDFDMELSCPADDLINTPRDIITERFYKQLHDHIQSHTNTLVFTNTRSGAERVLHNLREKFDDYDESNSGCHHGSLSKEKRRDIEESLKAGSLDVVTTSTSLELGIDMPHIDLVVQVGSPKSVAALLQRIGRAGHQLGETVEGRVIALDRDELVECAVMLEKAERGFVDRVFIPENAQDVATQHVYGMAINDVRPEVTFKNVLRRAYPYRNYDDEDWEQLMRYMTADYPGMEDKNVYAKIWRDTNDAPDGEHHYEDFDVGEHLIGKRGRLARVIYMTNIGTIPDSFTCDVVTRSDDSWVGQLDESYLDTLEKGDVFVLGGDNFEYRYRRGSKVYVDRTAARPTVPSWFSERLPLSYDLGREILEFQGQLLDRLADGGMSEVRNWLREFPIDENSVRAIARMFREQVAYAGSDSVATTDRLVIEETLDHDEYERHYYVHSNYGRRFNDGFSRLLAYHIAREASANVQVAVADNGFTLSMPLNRKVDIARIVDDLDPETAREDLRASLDGTDLLQRYFRINATRSLMILKRYKGYEKSASEQQVSSEMLLGFAEDLGDFAVVEETYREILEDKLNVDGIETVLRSIRDGDVDVVRTRVDSPSPRAFGLATLMASDVVLAEDESAVLQEFHQRVLSEIEDGDAEGSAVATDD</sequence>
<feature type="domain" description="Helicase C-terminal" evidence="11">
    <location>
        <begin position="293"/>
        <end position="448"/>
    </location>
</feature>
<dbReference type="EMBL" id="AOLY01000035">
    <property type="protein sequence ID" value="EMA30256.1"/>
    <property type="molecule type" value="Genomic_DNA"/>
</dbReference>
<keyword evidence="5" id="KW-0067">ATP-binding</keyword>
<dbReference type="InterPro" id="IPR045628">
    <property type="entry name" value="Lhr_WH_dom"/>
</dbReference>
<dbReference type="GO" id="GO:0140097">
    <property type="term" value="F:catalytic activity, acting on DNA"/>
    <property type="evidence" value="ECO:0007669"/>
    <property type="project" value="UniProtKB-ARBA"/>
</dbReference>
<dbReference type="SMART" id="SM00490">
    <property type="entry name" value="HELICc"/>
    <property type="match status" value="1"/>
</dbReference>
<dbReference type="InterPro" id="IPR013701">
    <property type="entry name" value="Lhr-like_DEAD/DEAH_assoc"/>
</dbReference>
<feature type="domain" description="Helicase ATP-binding" evidence="10">
    <location>
        <begin position="61"/>
        <end position="254"/>
    </location>
</feature>
<reference evidence="12 13" key="1">
    <citation type="journal article" date="2014" name="PLoS Genet.">
        <title>Phylogenetically driven sequencing of extremely halophilic archaea reveals strategies for static and dynamic osmo-response.</title>
        <authorList>
            <person name="Becker E.A."/>
            <person name="Seitzer P.M."/>
            <person name="Tritt A."/>
            <person name="Larsen D."/>
            <person name="Krusor M."/>
            <person name="Yao A.I."/>
            <person name="Wu D."/>
            <person name="Madern D."/>
            <person name="Eisen J.A."/>
            <person name="Darling A.E."/>
            <person name="Facciotti M.T."/>
        </authorList>
    </citation>
    <scope>NUCLEOTIDE SEQUENCE [LARGE SCALE GENOMIC DNA]</scope>
    <source>
        <strain evidence="13">ATCC 49778 / DSM 6131 / JCM 7785 / NBRC 101032 / NCIMB 13157 / TR-1</strain>
    </source>
</reference>
<dbReference type="PIRSF" id="PIRSF037307">
    <property type="entry name" value="Lhr-like_helic_prd"/>
    <property type="match status" value="1"/>
</dbReference>
<dbReference type="InterPro" id="IPR027417">
    <property type="entry name" value="P-loop_NTPase"/>
</dbReference>
<dbReference type="GO" id="GO:0005524">
    <property type="term" value="F:ATP binding"/>
    <property type="evidence" value="ECO:0007669"/>
    <property type="project" value="UniProtKB-KW"/>
</dbReference>
<keyword evidence="13" id="KW-1185">Reference proteome</keyword>
<dbReference type="SUPFAM" id="SSF52540">
    <property type="entry name" value="P-loop containing nucleoside triphosphate hydrolases"/>
    <property type="match status" value="1"/>
</dbReference>
<keyword evidence="2" id="KW-0227">DNA damage</keyword>
<evidence type="ECO:0000256" key="5">
    <source>
        <dbReference type="ARBA" id="ARBA00022840"/>
    </source>
</evidence>
<keyword evidence="8" id="KW-0413">Isomerase</keyword>
<keyword evidence="7" id="KW-0234">DNA repair</keyword>
<evidence type="ECO:0000256" key="8">
    <source>
        <dbReference type="ARBA" id="ARBA00023235"/>
    </source>
</evidence>
<evidence type="ECO:0000256" key="4">
    <source>
        <dbReference type="ARBA" id="ARBA00022806"/>
    </source>
</evidence>
<dbReference type="CDD" id="cd18796">
    <property type="entry name" value="SF2_C_LHR"/>
    <property type="match status" value="1"/>
</dbReference>
<evidence type="ECO:0000256" key="3">
    <source>
        <dbReference type="ARBA" id="ARBA00022801"/>
    </source>
</evidence>
<dbReference type="SMART" id="SM00487">
    <property type="entry name" value="DEXDc"/>
    <property type="match status" value="1"/>
</dbReference>
<dbReference type="PROSITE" id="PS51194">
    <property type="entry name" value="HELICASE_CTER"/>
    <property type="match status" value="1"/>
</dbReference>
<comment type="caution">
    <text evidence="12">The sequence shown here is derived from an EMBL/GenBank/DDBJ whole genome shotgun (WGS) entry which is preliminary data.</text>
</comment>